<reference evidence="2" key="1">
    <citation type="journal article" date="2014" name="Front. Microbiol.">
        <title>High frequency of phylogenetically diverse reductive dehalogenase-homologous genes in deep subseafloor sedimentary metagenomes.</title>
        <authorList>
            <person name="Kawai M."/>
            <person name="Futagami T."/>
            <person name="Toyoda A."/>
            <person name="Takaki Y."/>
            <person name="Nishi S."/>
            <person name="Hori S."/>
            <person name="Arai W."/>
            <person name="Tsubouchi T."/>
            <person name="Morono Y."/>
            <person name="Uchiyama I."/>
            <person name="Ito T."/>
            <person name="Fujiyama A."/>
            <person name="Inagaki F."/>
            <person name="Takami H."/>
        </authorList>
    </citation>
    <scope>NUCLEOTIDE SEQUENCE</scope>
    <source>
        <strain evidence="2">Expedition CK06-06</strain>
    </source>
</reference>
<name>X1BSK6_9ZZZZ</name>
<sequence length="50" mass="5759">ALLFAAMRTGAMYMQRIMQVSTDIVLILQAAIIFFIAIEFSFKLWIVFSQ</sequence>
<feature type="transmembrane region" description="Helical" evidence="1">
    <location>
        <begin position="24"/>
        <end position="48"/>
    </location>
</feature>
<gene>
    <name evidence="2" type="ORF">S01H4_30585</name>
</gene>
<dbReference type="AlphaFoldDB" id="X1BSK6"/>
<evidence type="ECO:0000256" key="1">
    <source>
        <dbReference type="SAM" id="Phobius"/>
    </source>
</evidence>
<feature type="non-terminal residue" evidence="2">
    <location>
        <position position="1"/>
    </location>
</feature>
<keyword evidence="1" id="KW-1133">Transmembrane helix</keyword>
<keyword evidence="1" id="KW-0472">Membrane</keyword>
<proteinExistence type="predicted"/>
<protein>
    <submittedName>
        <fullName evidence="2">Uncharacterized protein</fullName>
    </submittedName>
</protein>
<accession>X1BSK6</accession>
<keyword evidence="1" id="KW-0812">Transmembrane</keyword>
<organism evidence="2">
    <name type="scientific">marine sediment metagenome</name>
    <dbReference type="NCBI Taxonomy" id="412755"/>
    <lineage>
        <taxon>unclassified sequences</taxon>
        <taxon>metagenomes</taxon>
        <taxon>ecological metagenomes</taxon>
    </lineage>
</organism>
<comment type="caution">
    <text evidence="2">The sequence shown here is derived from an EMBL/GenBank/DDBJ whole genome shotgun (WGS) entry which is preliminary data.</text>
</comment>
<dbReference type="EMBL" id="BART01015802">
    <property type="protein sequence ID" value="GAG75131.1"/>
    <property type="molecule type" value="Genomic_DNA"/>
</dbReference>
<evidence type="ECO:0000313" key="2">
    <source>
        <dbReference type="EMBL" id="GAG75131.1"/>
    </source>
</evidence>